<dbReference type="EMBL" id="AP017378">
    <property type="protein sequence ID" value="BBD07036.1"/>
    <property type="molecule type" value="Genomic_DNA"/>
</dbReference>
<dbReference type="GO" id="GO:0051082">
    <property type="term" value="F:unfolded protein binding"/>
    <property type="evidence" value="ECO:0007669"/>
    <property type="project" value="InterPro"/>
</dbReference>
<keyword evidence="2 3" id="KW-0732">Signal</keyword>
<dbReference type="InterPro" id="IPR024930">
    <property type="entry name" value="Skp_dom_sf"/>
</dbReference>
<dbReference type="Proteomes" id="UP000269883">
    <property type="component" value="Chromosome"/>
</dbReference>
<evidence type="ECO:0000256" key="1">
    <source>
        <dbReference type="ARBA" id="ARBA00009091"/>
    </source>
</evidence>
<dbReference type="GO" id="GO:0005829">
    <property type="term" value="C:cytosol"/>
    <property type="evidence" value="ECO:0007669"/>
    <property type="project" value="TreeGrafter"/>
</dbReference>
<gene>
    <name evidence="4" type="ORF">DFE_0310</name>
</gene>
<dbReference type="AlphaFoldDB" id="A0A2Z6AV25"/>
<dbReference type="SMART" id="SM00935">
    <property type="entry name" value="OmpH"/>
    <property type="match status" value="1"/>
</dbReference>
<dbReference type="Pfam" id="PF03938">
    <property type="entry name" value="OmpH"/>
    <property type="match status" value="1"/>
</dbReference>
<proteinExistence type="inferred from homology"/>
<name>A0A2Z6AV25_9BACT</name>
<evidence type="ECO:0000313" key="5">
    <source>
        <dbReference type="Proteomes" id="UP000269883"/>
    </source>
</evidence>
<dbReference type="PROSITE" id="PS51257">
    <property type="entry name" value="PROKAR_LIPOPROTEIN"/>
    <property type="match status" value="1"/>
</dbReference>
<feature type="signal peptide" evidence="3">
    <location>
        <begin position="1"/>
        <end position="25"/>
    </location>
</feature>
<dbReference type="KEGG" id="dfl:DFE_0310"/>
<reference evidence="4 5" key="1">
    <citation type="journal article" date="2018" name="Sci. Adv.">
        <title>Multi-heme cytochromes provide a pathway for survival in energy-limited environments.</title>
        <authorList>
            <person name="Deng X."/>
            <person name="Dohmae N."/>
            <person name="Nealson K.H."/>
            <person name="Hashimoto K."/>
            <person name="Okamoto A."/>
        </authorList>
    </citation>
    <scope>NUCLEOTIDE SEQUENCE [LARGE SCALE GENOMIC DNA]</scope>
    <source>
        <strain evidence="4 5">IS5</strain>
    </source>
</reference>
<protein>
    <submittedName>
        <fullName evidence="4">Outer membrane chaperone Skp OmpH</fullName>
    </submittedName>
</protein>
<evidence type="ECO:0000256" key="3">
    <source>
        <dbReference type="SAM" id="SignalP"/>
    </source>
</evidence>
<feature type="chain" id="PRO_5016429693" evidence="3">
    <location>
        <begin position="26"/>
        <end position="170"/>
    </location>
</feature>
<sequence>MTFKKNLLVAVMAVLLLASCQQKEAAKVAVLDPGQVFQTCDVCLEGGNYLRGLSDKMRVELTEMQASMQTDTSEDAPKKFQERYAALQAEMQEEQNRIAGMLNETFVKIMNEYRAKNNVGVIMNKENVLSFDEADDITEAMIAAMNGANIDLALPEKAEAAPAAEEKKSE</sequence>
<evidence type="ECO:0000256" key="2">
    <source>
        <dbReference type="ARBA" id="ARBA00022729"/>
    </source>
</evidence>
<dbReference type="OrthoDB" id="5456265at2"/>
<dbReference type="Gene3D" id="3.30.910.20">
    <property type="entry name" value="Skp domain"/>
    <property type="match status" value="1"/>
</dbReference>
<evidence type="ECO:0000313" key="4">
    <source>
        <dbReference type="EMBL" id="BBD07036.1"/>
    </source>
</evidence>
<dbReference type="PANTHER" id="PTHR35089">
    <property type="entry name" value="CHAPERONE PROTEIN SKP"/>
    <property type="match status" value="1"/>
</dbReference>
<accession>A0A2Z6AV25</accession>
<dbReference type="InterPro" id="IPR005632">
    <property type="entry name" value="Chaperone_Skp"/>
</dbReference>
<dbReference type="PANTHER" id="PTHR35089:SF1">
    <property type="entry name" value="CHAPERONE PROTEIN SKP"/>
    <property type="match status" value="1"/>
</dbReference>
<dbReference type="RefSeq" id="WP_126375891.1">
    <property type="nucleotide sequence ID" value="NZ_AP017378.1"/>
</dbReference>
<organism evidence="4 5">
    <name type="scientific">Desulfovibrio ferrophilus</name>
    <dbReference type="NCBI Taxonomy" id="241368"/>
    <lineage>
        <taxon>Bacteria</taxon>
        <taxon>Pseudomonadati</taxon>
        <taxon>Thermodesulfobacteriota</taxon>
        <taxon>Desulfovibrionia</taxon>
        <taxon>Desulfovibrionales</taxon>
        <taxon>Desulfovibrionaceae</taxon>
        <taxon>Desulfovibrio</taxon>
    </lineage>
</organism>
<comment type="similarity">
    <text evidence="1">Belongs to the Skp family.</text>
</comment>
<keyword evidence="5" id="KW-1185">Reference proteome</keyword>
<dbReference type="GO" id="GO:0050821">
    <property type="term" value="P:protein stabilization"/>
    <property type="evidence" value="ECO:0007669"/>
    <property type="project" value="TreeGrafter"/>
</dbReference>
<dbReference type="SUPFAM" id="SSF111384">
    <property type="entry name" value="OmpH-like"/>
    <property type="match status" value="1"/>
</dbReference>